<dbReference type="SUPFAM" id="SSF55729">
    <property type="entry name" value="Acyl-CoA N-acyltransferases (Nat)"/>
    <property type="match status" value="1"/>
</dbReference>
<keyword evidence="5" id="KW-0688">Ribosomal frameshifting</keyword>
<comment type="function">
    <text evidence="1">Ornithine decarboxylase (ODC) antizyme protein that negatively regulates ODC activity and intracellular polyamine biosynthesis in response to increased intracellular polyamine levels. Binds to ODC monomers, inhibiting the assembly of the functional ODC homodimer, and targets the monomers for ubiquitin-independent proteolytic destruction by the 26S proteasome.</text>
</comment>
<dbReference type="InterPro" id="IPR038581">
    <property type="entry name" value="ODC_AZ_sf"/>
</dbReference>
<comment type="subunit">
    <text evidence="3">Interacts with ODC and thereby sterically blocks ODC homodimerization.</text>
</comment>
<evidence type="ECO:0000256" key="3">
    <source>
        <dbReference type="ARBA" id="ARBA00011486"/>
    </source>
</evidence>
<dbReference type="Proteomes" id="UP000193498">
    <property type="component" value="Unassembled WGS sequence"/>
</dbReference>
<dbReference type="Gene3D" id="3.40.630.60">
    <property type="match status" value="1"/>
</dbReference>
<dbReference type="GO" id="GO:0005737">
    <property type="term" value="C:cytoplasm"/>
    <property type="evidence" value="ECO:0007669"/>
    <property type="project" value="TreeGrafter"/>
</dbReference>
<dbReference type="InterPro" id="IPR002993">
    <property type="entry name" value="ODC_AZ"/>
</dbReference>
<dbReference type="InParanoid" id="A0A1Y1X632"/>
<reference evidence="6 7" key="1">
    <citation type="submission" date="2016-07" db="EMBL/GenBank/DDBJ databases">
        <title>Pervasive Adenine N6-methylation of Active Genes in Fungi.</title>
        <authorList>
            <consortium name="DOE Joint Genome Institute"/>
            <person name="Mondo S.J."/>
            <person name="Dannebaum R.O."/>
            <person name="Kuo R.C."/>
            <person name="Labutti K."/>
            <person name="Haridas S."/>
            <person name="Kuo A."/>
            <person name="Salamov A."/>
            <person name="Ahrendt S.R."/>
            <person name="Lipzen A."/>
            <person name="Sullivan W."/>
            <person name="Andreopoulos W.B."/>
            <person name="Clum A."/>
            <person name="Lindquist E."/>
            <person name="Daum C."/>
            <person name="Ramamoorthy G.K."/>
            <person name="Gryganskyi A."/>
            <person name="Culley D."/>
            <person name="Magnuson J.K."/>
            <person name="James T.Y."/>
            <person name="O'Malley M.A."/>
            <person name="Stajich J.E."/>
            <person name="Spatafora J.W."/>
            <person name="Visel A."/>
            <person name="Grigoriev I.V."/>
        </authorList>
    </citation>
    <scope>NUCLEOTIDE SEQUENCE [LARGE SCALE GENOMIC DNA]</scope>
    <source>
        <strain evidence="6 7">CBS 931.73</strain>
    </source>
</reference>
<protein>
    <recommendedName>
        <fullName evidence="4">Ornithine decarboxylase antizyme</fullName>
    </recommendedName>
</protein>
<dbReference type="GO" id="GO:0075523">
    <property type="term" value="P:viral translational frameshifting"/>
    <property type="evidence" value="ECO:0007669"/>
    <property type="project" value="UniProtKB-KW"/>
</dbReference>
<sequence length="190" mass="21317">MILFNQTVAVALPSVLSTALLRIVGRTTTIRWVKRQRGVFDVPSTAEAGGGGRSFEGLNRNLVSASNFVIDLLKHPKGSLQNVSAVLAISSRKLEDHTMNQWLAFISDGTMFLQPPAYESWAENEFRETIMSILELAEEFLHCDKLVVCLEKQHPDSPNLIRAFMYAGFEMVHPSVYSQNPKYILLGYEI</sequence>
<evidence type="ECO:0000256" key="2">
    <source>
        <dbReference type="ARBA" id="ARBA00008796"/>
    </source>
</evidence>
<comment type="caution">
    <text evidence="6">The sequence shown here is derived from an EMBL/GenBank/DDBJ whole genome shotgun (WGS) entry which is preliminary data.</text>
</comment>
<dbReference type="GO" id="GO:0005634">
    <property type="term" value="C:nucleus"/>
    <property type="evidence" value="ECO:0007669"/>
    <property type="project" value="TreeGrafter"/>
</dbReference>
<dbReference type="STRING" id="1314790.A0A1Y1X632"/>
<comment type="similarity">
    <text evidence="2">Belongs to the ODC antizyme family.</text>
</comment>
<dbReference type="InterPro" id="IPR016181">
    <property type="entry name" value="Acyl_CoA_acyltransferase"/>
</dbReference>
<evidence type="ECO:0000256" key="5">
    <source>
        <dbReference type="ARBA" id="ARBA00022758"/>
    </source>
</evidence>
<name>A0A1Y1X632_9FUNG</name>
<gene>
    <name evidence="6" type="ORF">K493DRAFT_308130</name>
</gene>
<dbReference type="GO" id="GO:0008073">
    <property type="term" value="F:ornithine decarboxylase inhibitor activity"/>
    <property type="evidence" value="ECO:0007669"/>
    <property type="project" value="InterPro"/>
</dbReference>
<dbReference type="Pfam" id="PF02100">
    <property type="entry name" value="ODC_AZ"/>
    <property type="match status" value="1"/>
</dbReference>
<dbReference type="GO" id="GO:0045732">
    <property type="term" value="P:positive regulation of protein catabolic process"/>
    <property type="evidence" value="ECO:0007669"/>
    <property type="project" value="TreeGrafter"/>
</dbReference>
<evidence type="ECO:0000256" key="1">
    <source>
        <dbReference type="ARBA" id="ARBA00002307"/>
    </source>
</evidence>
<keyword evidence="7" id="KW-1185">Reference proteome</keyword>
<evidence type="ECO:0000313" key="7">
    <source>
        <dbReference type="Proteomes" id="UP000193498"/>
    </source>
</evidence>
<organism evidence="6 7">
    <name type="scientific">Basidiobolus meristosporus CBS 931.73</name>
    <dbReference type="NCBI Taxonomy" id="1314790"/>
    <lineage>
        <taxon>Eukaryota</taxon>
        <taxon>Fungi</taxon>
        <taxon>Fungi incertae sedis</taxon>
        <taxon>Zoopagomycota</taxon>
        <taxon>Entomophthoromycotina</taxon>
        <taxon>Basidiobolomycetes</taxon>
        <taxon>Basidiobolales</taxon>
        <taxon>Basidiobolaceae</taxon>
        <taxon>Basidiobolus</taxon>
    </lineage>
</organism>
<dbReference type="AlphaFoldDB" id="A0A1Y1X632"/>
<evidence type="ECO:0000256" key="4">
    <source>
        <dbReference type="ARBA" id="ARBA00017712"/>
    </source>
</evidence>
<evidence type="ECO:0000313" key="6">
    <source>
        <dbReference type="EMBL" id="ORX81261.1"/>
    </source>
</evidence>
<dbReference type="EMBL" id="MCFE01000710">
    <property type="protein sequence ID" value="ORX81261.1"/>
    <property type="molecule type" value="Genomic_DNA"/>
</dbReference>
<proteinExistence type="inferred from homology"/>
<dbReference type="OrthoDB" id="5959761at2759"/>
<dbReference type="PANTHER" id="PTHR10279">
    <property type="entry name" value="ORNITHINE DECARBOXYLASE ANTIZYME"/>
    <property type="match status" value="1"/>
</dbReference>
<accession>A0A1Y1X632</accession>
<dbReference type="PANTHER" id="PTHR10279:SF10">
    <property type="entry name" value="ORNITHINE DECARBOXYLASE ANTIZYME"/>
    <property type="match status" value="1"/>
</dbReference>